<proteinExistence type="predicted"/>
<dbReference type="InterPro" id="IPR051452">
    <property type="entry name" value="Diverse_Oxidoreductases"/>
</dbReference>
<dbReference type="InterPro" id="IPR006311">
    <property type="entry name" value="TAT_signal"/>
</dbReference>
<protein>
    <submittedName>
        <fullName evidence="8">(2Fe-2S)-binding protein</fullName>
    </submittedName>
</protein>
<keyword evidence="2" id="KW-0479">Metal-binding</keyword>
<dbReference type="SUPFAM" id="SSF54292">
    <property type="entry name" value="2Fe-2S ferredoxin-like"/>
    <property type="match status" value="1"/>
</dbReference>
<keyword evidence="1" id="KW-0001">2Fe-2S</keyword>
<evidence type="ECO:0000313" key="9">
    <source>
        <dbReference type="Proteomes" id="UP000065807"/>
    </source>
</evidence>
<feature type="domain" description="2Fe-2S ferredoxin-type" evidence="7">
    <location>
        <begin position="55"/>
        <end position="131"/>
    </location>
</feature>
<dbReference type="Proteomes" id="UP000065807">
    <property type="component" value="Chromosome"/>
</dbReference>
<dbReference type="Pfam" id="PF00111">
    <property type="entry name" value="Fer2"/>
    <property type="match status" value="1"/>
</dbReference>
<dbReference type="FunFam" id="3.10.20.30:FF:000020">
    <property type="entry name" value="Xanthine dehydrogenase iron-sulfur subunit"/>
    <property type="match status" value="1"/>
</dbReference>
<dbReference type="RefSeq" id="WP_068139532.1">
    <property type="nucleotide sequence ID" value="NZ_AP014924.1"/>
</dbReference>
<name>A0A0K2SPJ6_LIMPI</name>
<evidence type="ECO:0000256" key="2">
    <source>
        <dbReference type="ARBA" id="ARBA00022723"/>
    </source>
</evidence>
<dbReference type="InterPro" id="IPR012675">
    <property type="entry name" value="Beta-grasp_dom_sf"/>
</dbReference>
<dbReference type="InterPro" id="IPR002888">
    <property type="entry name" value="2Fe-2S-bd"/>
</dbReference>
<organism evidence="8 9">
    <name type="scientific">Limnochorda pilosa</name>
    <dbReference type="NCBI Taxonomy" id="1555112"/>
    <lineage>
        <taxon>Bacteria</taxon>
        <taxon>Bacillati</taxon>
        <taxon>Bacillota</taxon>
        <taxon>Limnochordia</taxon>
        <taxon>Limnochordales</taxon>
        <taxon>Limnochordaceae</taxon>
        <taxon>Limnochorda</taxon>
    </lineage>
</organism>
<dbReference type="InterPro" id="IPR036884">
    <property type="entry name" value="2Fe-2S-bd_dom_sf"/>
</dbReference>
<dbReference type="PROSITE" id="PS51085">
    <property type="entry name" value="2FE2S_FER_2"/>
    <property type="match status" value="1"/>
</dbReference>
<keyword evidence="4" id="KW-0408">Iron</keyword>
<dbReference type="AlphaFoldDB" id="A0A0K2SPJ6"/>
<evidence type="ECO:0000256" key="1">
    <source>
        <dbReference type="ARBA" id="ARBA00022714"/>
    </source>
</evidence>
<sequence>MESGDQVRASGSGISRRTFLKGVVASGVAASSSAYLFRTSAAAQAPVAAQQATERLITLQVNGATRRVEVPHQETLAITLRYRLGLTGTKLGCDRAECGNCTVLIDGVPRYSCSTLTHTVRGKEITTIEGLAGPGGRLHPVQQAFVDELGFQCGFCTPGMVMTAVGVLAKNPHPTREQVAEALSGNLCRCGTYPHYVNAVMRAAEVS</sequence>
<dbReference type="GO" id="GO:0051537">
    <property type="term" value="F:2 iron, 2 sulfur cluster binding"/>
    <property type="evidence" value="ECO:0007669"/>
    <property type="project" value="UniProtKB-KW"/>
</dbReference>
<dbReference type="InterPro" id="IPR036010">
    <property type="entry name" value="2Fe-2S_ferredoxin-like_sf"/>
</dbReference>
<dbReference type="OrthoDB" id="9796880at2"/>
<dbReference type="PANTHER" id="PTHR44379">
    <property type="entry name" value="OXIDOREDUCTASE WITH IRON-SULFUR SUBUNIT"/>
    <property type="match status" value="1"/>
</dbReference>
<dbReference type="Pfam" id="PF01799">
    <property type="entry name" value="Fer2_2"/>
    <property type="match status" value="1"/>
</dbReference>
<reference evidence="9" key="2">
    <citation type="journal article" date="2016" name="Int. J. Syst. Evol. Microbiol.">
        <title>Complete genome sequence and cell structure of Limnochorda pilosa, a Gram-negative spore-former within the phylum Firmicutes.</title>
        <authorList>
            <person name="Watanabe M."/>
            <person name="Kojima H."/>
            <person name="Fukui M."/>
        </authorList>
    </citation>
    <scope>NUCLEOTIDE SEQUENCE [LARGE SCALE GENOMIC DNA]</scope>
    <source>
        <strain evidence="9">HC45</strain>
    </source>
</reference>
<reference evidence="9" key="1">
    <citation type="submission" date="2015-07" db="EMBL/GenBank/DDBJ databases">
        <title>Complete genome sequence and phylogenetic analysis of Limnochorda pilosa.</title>
        <authorList>
            <person name="Watanabe M."/>
            <person name="Kojima H."/>
            <person name="Fukui M."/>
        </authorList>
    </citation>
    <scope>NUCLEOTIDE SEQUENCE [LARGE SCALE GENOMIC DNA]</scope>
    <source>
        <strain evidence="9">HC45</strain>
    </source>
</reference>
<comment type="pathway">
    <text evidence="6">Alkaloid degradation; nicotine degradation.</text>
</comment>
<dbReference type="InterPro" id="IPR006058">
    <property type="entry name" value="2Fe2S_fd_BS"/>
</dbReference>
<gene>
    <name evidence="8" type="ORF">LIP_2910</name>
</gene>
<dbReference type="GO" id="GO:0016491">
    <property type="term" value="F:oxidoreductase activity"/>
    <property type="evidence" value="ECO:0007669"/>
    <property type="project" value="UniProtKB-KW"/>
</dbReference>
<dbReference type="PROSITE" id="PS51318">
    <property type="entry name" value="TAT"/>
    <property type="match status" value="1"/>
</dbReference>
<dbReference type="Gene3D" id="3.10.20.30">
    <property type="match status" value="1"/>
</dbReference>
<evidence type="ECO:0000313" key="8">
    <source>
        <dbReference type="EMBL" id="BAS28739.1"/>
    </source>
</evidence>
<accession>A0A0K2SPJ6</accession>
<evidence type="ECO:0000256" key="5">
    <source>
        <dbReference type="ARBA" id="ARBA00023014"/>
    </source>
</evidence>
<evidence type="ECO:0000256" key="4">
    <source>
        <dbReference type="ARBA" id="ARBA00023004"/>
    </source>
</evidence>
<dbReference type="EMBL" id="AP014924">
    <property type="protein sequence ID" value="BAS28739.1"/>
    <property type="molecule type" value="Genomic_DNA"/>
</dbReference>
<keyword evidence="5" id="KW-0411">Iron-sulfur</keyword>
<dbReference type="PROSITE" id="PS00197">
    <property type="entry name" value="2FE2S_FER_1"/>
    <property type="match status" value="1"/>
</dbReference>
<dbReference type="PANTHER" id="PTHR44379:SF2">
    <property type="entry name" value="BLR6218 PROTEIN"/>
    <property type="match status" value="1"/>
</dbReference>
<dbReference type="GO" id="GO:0046872">
    <property type="term" value="F:metal ion binding"/>
    <property type="evidence" value="ECO:0007669"/>
    <property type="project" value="UniProtKB-KW"/>
</dbReference>
<dbReference type="FunFam" id="1.10.150.120:FF:000003">
    <property type="entry name" value="Carbon monoxide dehydrogenase, small subunit"/>
    <property type="match status" value="1"/>
</dbReference>
<dbReference type="SUPFAM" id="SSF47741">
    <property type="entry name" value="CO dehydrogenase ISP C-domain like"/>
    <property type="match status" value="1"/>
</dbReference>
<evidence type="ECO:0000256" key="3">
    <source>
        <dbReference type="ARBA" id="ARBA00023002"/>
    </source>
</evidence>
<keyword evidence="3" id="KW-0560">Oxidoreductase</keyword>
<evidence type="ECO:0000256" key="6">
    <source>
        <dbReference type="ARBA" id="ARBA00060707"/>
    </source>
</evidence>
<dbReference type="InterPro" id="IPR001041">
    <property type="entry name" value="2Fe-2S_ferredoxin-type"/>
</dbReference>
<evidence type="ECO:0000259" key="7">
    <source>
        <dbReference type="PROSITE" id="PS51085"/>
    </source>
</evidence>
<dbReference type="STRING" id="1555112.LIP_2910"/>
<dbReference type="KEGG" id="lpil:LIP_2910"/>
<keyword evidence="9" id="KW-1185">Reference proteome</keyword>
<dbReference type="Gene3D" id="1.10.150.120">
    <property type="entry name" value="[2Fe-2S]-binding domain"/>
    <property type="match status" value="1"/>
</dbReference>